<dbReference type="SUPFAM" id="SSF52943">
    <property type="entry name" value="ATP synthase (F1-ATPase), gamma subunit"/>
    <property type="match status" value="1"/>
</dbReference>
<comment type="function">
    <text evidence="1 13">Produces ATP from ADP in the presence of a proton gradient across the membrane. The gamma chain is believed to be important in regulating ATPase activity and the flow of protons through the CF(0) complex.</text>
</comment>
<dbReference type="PROSITE" id="PS00153">
    <property type="entry name" value="ATPASE_GAMMA"/>
    <property type="match status" value="1"/>
</dbReference>
<dbReference type="NCBIfam" id="NF004144">
    <property type="entry name" value="PRK05621.1-1"/>
    <property type="match status" value="1"/>
</dbReference>
<accession>A0A9D9GSU9</accession>
<name>A0A9D9GSU9_9GAMM</name>
<dbReference type="FunFam" id="1.10.287.80:FF:000003">
    <property type="entry name" value="ATP synthase gamma chain, chloroplastic"/>
    <property type="match status" value="1"/>
</dbReference>
<evidence type="ECO:0000256" key="7">
    <source>
        <dbReference type="ARBA" id="ARBA00022781"/>
    </source>
</evidence>
<dbReference type="GO" id="GO:0046933">
    <property type="term" value="F:proton-transporting ATP synthase activity, rotational mechanism"/>
    <property type="evidence" value="ECO:0007669"/>
    <property type="project" value="UniProtKB-UniRule"/>
</dbReference>
<dbReference type="GO" id="GO:0005886">
    <property type="term" value="C:plasma membrane"/>
    <property type="evidence" value="ECO:0007669"/>
    <property type="project" value="UniProtKB-SubCell"/>
</dbReference>
<proteinExistence type="inferred from homology"/>
<dbReference type="PANTHER" id="PTHR11693">
    <property type="entry name" value="ATP SYNTHASE GAMMA CHAIN"/>
    <property type="match status" value="1"/>
</dbReference>
<dbReference type="PRINTS" id="PR00126">
    <property type="entry name" value="ATPASEGAMMA"/>
</dbReference>
<dbReference type="GO" id="GO:0042777">
    <property type="term" value="P:proton motive force-driven plasma membrane ATP synthesis"/>
    <property type="evidence" value="ECO:0007669"/>
    <property type="project" value="UniProtKB-UniRule"/>
</dbReference>
<keyword evidence="11 13" id="KW-0066">ATP synthesis</keyword>
<gene>
    <name evidence="13 14" type="primary">atpG</name>
    <name evidence="14" type="ORF">IAB19_02375</name>
</gene>
<evidence type="ECO:0000256" key="9">
    <source>
        <dbReference type="ARBA" id="ARBA00023136"/>
    </source>
</evidence>
<sequence length="287" mass="31587">MAGAKEIRTKIASVQNTQKITSAMQMVAASKMRRAQEKMSSSRPYSQSLMRIIQHIASGHTEYTHPYMVEREVKNVGYIIVSTDRGLCGGLNINLFRKVLSHINEQKKAGRGVKTVLLGSKAGAFFHRAGVEVVAQHAGFGDNPDPDSLVGSIKVITQAYLQGEVDAVYVAFNGFKNTMVQIPMVEQMLPLPKSSDEKITKHHWDYIYEPDPAVILNVVLDRYISQMVYQGVLENLASEQAARMVAMKAATDNAETLVSDLQLEYNKARQAGITMELNDIVAGASAV</sequence>
<evidence type="ECO:0000256" key="2">
    <source>
        <dbReference type="ARBA" id="ARBA00004170"/>
    </source>
</evidence>
<dbReference type="NCBIfam" id="TIGR01146">
    <property type="entry name" value="ATPsyn_F1gamma"/>
    <property type="match status" value="1"/>
</dbReference>
<reference evidence="14" key="2">
    <citation type="journal article" date="2021" name="PeerJ">
        <title>Extensive microbial diversity within the chicken gut microbiome revealed by metagenomics and culture.</title>
        <authorList>
            <person name="Gilroy R."/>
            <person name="Ravi A."/>
            <person name="Getino M."/>
            <person name="Pursley I."/>
            <person name="Horton D.L."/>
            <person name="Alikhan N.F."/>
            <person name="Baker D."/>
            <person name="Gharbi K."/>
            <person name="Hall N."/>
            <person name="Watson M."/>
            <person name="Adriaenssens E.M."/>
            <person name="Foster-Nyarko E."/>
            <person name="Jarju S."/>
            <person name="Secka A."/>
            <person name="Antonio M."/>
            <person name="Oren A."/>
            <person name="Chaudhuri R.R."/>
            <person name="La Ragione R."/>
            <person name="Hildebrand F."/>
            <person name="Pallen M.J."/>
        </authorList>
    </citation>
    <scope>NUCLEOTIDE SEQUENCE</scope>
    <source>
        <strain evidence="14">17213</strain>
    </source>
</reference>
<keyword evidence="5 13" id="KW-0813">Transport</keyword>
<dbReference type="HAMAP" id="MF_00815">
    <property type="entry name" value="ATP_synth_gamma_bact"/>
    <property type="match status" value="1"/>
</dbReference>
<dbReference type="AlphaFoldDB" id="A0A9D9GSU9"/>
<evidence type="ECO:0000256" key="11">
    <source>
        <dbReference type="ARBA" id="ARBA00023310"/>
    </source>
</evidence>
<evidence type="ECO:0000256" key="12">
    <source>
        <dbReference type="ARBA" id="ARBA00060385"/>
    </source>
</evidence>
<dbReference type="CDD" id="cd12151">
    <property type="entry name" value="F1-ATPase_gamma"/>
    <property type="match status" value="1"/>
</dbReference>
<keyword evidence="9 13" id="KW-0472">Membrane</keyword>
<evidence type="ECO:0000256" key="13">
    <source>
        <dbReference type="HAMAP-Rule" id="MF_00815"/>
    </source>
</evidence>
<dbReference type="Proteomes" id="UP000823631">
    <property type="component" value="Unassembled WGS sequence"/>
</dbReference>
<evidence type="ECO:0000256" key="1">
    <source>
        <dbReference type="ARBA" id="ARBA00003456"/>
    </source>
</evidence>
<comment type="subunit">
    <text evidence="4 13">F-type ATPases have 2 components, CF(1) - the catalytic core - and CF(0) - the membrane proton channel. CF(1) has five subunits: alpha(3), beta(3), gamma(1), delta(1), epsilon(1). CF(0) has three main subunits: a, b and c.</text>
</comment>
<dbReference type="GO" id="GO:0005524">
    <property type="term" value="F:ATP binding"/>
    <property type="evidence" value="ECO:0007669"/>
    <property type="project" value="UniProtKB-UniRule"/>
</dbReference>
<reference evidence="14" key="1">
    <citation type="submission" date="2020-10" db="EMBL/GenBank/DDBJ databases">
        <authorList>
            <person name="Gilroy R."/>
        </authorList>
    </citation>
    <scope>NUCLEOTIDE SEQUENCE</scope>
    <source>
        <strain evidence="14">17213</strain>
    </source>
</reference>
<dbReference type="InterPro" id="IPR023632">
    <property type="entry name" value="ATP_synth_F1_gsu_CS"/>
</dbReference>
<dbReference type="Gene3D" id="1.10.287.80">
    <property type="entry name" value="ATP synthase, gamma subunit, helix hairpin domain"/>
    <property type="match status" value="1"/>
</dbReference>
<evidence type="ECO:0000313" key="15">
    <source>
        <dbReference type="Proteomes" id="UP000823631"/>
    </source>
</evidence>
<keyword evidence="7 13" id="KW-0375">Hydrogen ion transport</keyword>
<dbReference type="InterPro" id="IPR000131">
    <property type="entry name" value="ATP_synth_F1_gsu"/>
</dbReference>
<evidence type="ECO:0000256" key="3">
    <source>
        <dbReference type="ARBA" id="ARBA00007681"/>
    </source>
</evidence>
<comment type="caution">
    <text evidence="14">The sequence shown here is derived from an EMBL/GenBank/DDBJ whole genome shotgun (WGS) entry which is preliminary data.</text>
</comment>
<evidence type="ECO:0000256" key="8">
    <source>
        <dbReference type="ARBA" id="ARBA00023065"/>
    </source>
</evidence>
<organism evidence="14 15">
    <name type="scientific">Candidatus Avisuccinivibrio stercorigallinarum</name>
    <dbReference type="NCBI Taxonomy" id="2840704"/>
    <lineage>
        <taxon>Bacteria</taxon>
        <taxon>Pseudomonadati</taxon>
        <taxon>Pseudomonadota</taxon>
        <taxon>Gammaproteobacteria</taxon>
        <taxon>Aeromonadales</taxon>
        <taxon>Succinivibrionaceae</taxon>
        <taxon>Succinivibrionaceae incertae sedis</taxon>
        <taxon>Candidatus Avisuccinivibrio</taxon>
    </lineage>
</organism>
<keyword evidence="10 13" id="KW-0139">CF(1)</keyword>
<protein>
    <recommendedName>
        <fullName evidence="13">ATP synthase gamma chain</fullName>
    </recommendedName>
    <alternativeName>
        <fullName evidence="13">ATP synthase F1 sector gamma subunit</fullName>
    </alternativeName>
    <alternativeName>
        <fullName evidence="13">F-ATPase gamma subunit</fullName>
    </alternativeName>
</protein>
<dbReference type="PANTHER" id="PTHR11693:SF22">
    <property type="entry name" value="ATP SYNTHASE SUBUNIT GAMMA, MITOCHONDRIAL"/>
    <property type="match status" value="1"/>
</dbReference>
<keyword evidence="8 13" id="KW-0406">Ion transport</keyword>
<dbReference type="InterPro" id="IPR035968">
    <property type="entry name" value="ATP_synth_F1_ATPase_gsu"/>
</dbReference>
<dbReference type="GO" id="GO:0045259">
    <property type="term" value="C:proton-transporting ATP synthase complex"/>
    <property type="evidence" value="ECO:0007669"/>
    <property type="project" value="UniProtKB-KW"/>
</dbReference>
<dbReference type="GO" id="GO:0009579">
    <property type="term" value="C:thylakoid"/>
    <property type="evidence" value="ECO:0007669"/>
    <property type="project" value="UniProtKB-SubCell"/>
</dbReference>
<keyword evidence="6 13" id="KW-1003">Cell membrane</keyword>
<dbReference type="Pfam" id="PF00231">
    <property type="entry name" value="ATP-synt"/>
    <property type="match status" value="1"/>
</dbReference>
<dbReference type="FunFam" id="1.10.287.80:FF:000005">
    <property type="entry name" value="ATP synthase gamma chain"/>
    <property type="match status" value="1"/>
</dbReference>
<dbReference type="Gene3D" id="3.40.1380.10">
    <property type="match status" value="1"/>
</dbReference>
<evidence type="ECO:0000256" key="6">
    <source>
        <dbReference type="ARBA" id="ARBA00022475"/>
    </source>
</evidence>
<dbReference type="EMBL" id="JADINH010000041">
    <property type="protein sequence ID" value="MBO8415209.1"/>
    <property type="molecule type" value="Genomic_DNA"/>
</dbReference>
<evidence type="ECO:0000256" key="4">
    <source>
        <dbReference type="ARBA" id="ARBA00011648"/>
    </source>
</evidence>
<evidence type="ECO:0000313" key="14">
    <source>
        <dbReference type="EMBL" id="MBO8415209.1"/>
    </source>
</evidence>
<evidence type="ECO:0000256" key="5">
    <source>
        <dbReference type="ARBA" id="ARBA00022448"/>
    </source>
</evidence>
<comment type="subcellular location">
    <subcellularLocation>
        <location evidence="13">Cell membrane</location>
        <topology evidence="13">Peripheral membrane protein</topology>
    </subcellularLocation>
    <subcellularLocation>
        <location evidence="2">Membrane</location>
        <topology evidence="2">Peripheral membrane protein</topology>
    </subcellularLocation>
    <subcellularLocation>
        <location evidence="12">Thylakoid</location>
    </subcellularLocation>
</comment>
<comment type="similarity">
    <text evidence="3 13">Belongs to the ATPase gamma chain family.</text>
</comment>
<evidence type="ECO:0000256" key="10">
    <source>
        <dbReference type="ARBA" id="ARBA00023196"/>
    </source>
</evidence>